<keyword evidence="6" id="KW-1185">Reference proteome</keyword>
<comment type="caution">
    <text evidence="5">The sequence shown here is derived from an EMBL/GenBank/DDBJ whole genome shotgun (WGS) entry which is preliminary data.</text>
</comment>
<evidence type="ECO:0000256" key="1">
    <source>
        <dbReference type="ARBA" id="ARBA00006432"/>
    </source>
</evidence>
<dbReference type="RefSeq" id="WP_035851659.1">
    <property type="nucleotide sequence ID" value="NZ_KK073874.1"/>
</dbReference>
<dbReference type="InterPro" id="IPR045851">
    <property type="entry name" value="AMP-bd_C_sf"/>
</dbReference>
<dbReference type="InterPro" id="IPR025110">
    <property type="entry name" value="AMP-bd_C"/>
</dbReference>
<reference evidence="5 6" key="1">
    <citation type="submission" date="2013-07" db="EMBL/GenBank/DDBJ databases">
        <authorList>
            <consortium name="DOE Joint Genome Institute"/>
            <person name="Eisen J."/>
            <person name="Huntemann M."/>
            <person name="Han J."/>
            <person name="Chen A."/>
            <person name="Kyrpides N."/>
            <person name="Mavromatis K."/>
            <person name="Markowitz V."/>
            <person name="Palaniappan K."/>
            <person name="Ivanova N."/>
            <person name="Schaumberg A."/>
            <person name="Pati A."/>
            <person name="Liolios K."/>
            <person name="Nordberg H.P."/>
            <person name="Cantor M.N."/>
            <person name="Hua S.X."/>
            <person name="Woyke T."/>
        </authorList>
    </citation>
    <scope>NUCLEOTIDE SEQUENCE [LARGE SCALE GENOMIC DNA]</scope>
    <source>
        <strain evidence="5 6">DSM 44712</strain>
    </source>
</reference>
<proteinExistence type="inferred from homology"/>
<name>A0A010YPG8_9ACTN</name>
<dbReference type="Gene3D" id="3.30.300.30">
    <property type="match status" value="1"/>
</dbReference>
<dbReference type="Pfam" id="PF00501">
    <property type="entry name" value="AMP-binding"/>
    <property type="match status" value="1"/>
</dbReference>
<dbReference type="AlphaFoldDB" id="A0A010YPG8"/>
<protein>
    <submittedName>
        <fullName evidence="5">Acyl-CoA synthetase (AMP-forming)/AMP-acid ligase II</fullName>
    </submittedName>
</protein>
<dbReference type="GO" id="GO:0006631">
    <property type="term" value="P:fatty acid metabolic process"/>
    <property type="evidence" value="ECO:0007669"/>
    <property type="project" value="TreeGrafter"/>
</dbReference>
<keyword evidence="2 5" id="KW-0436">Ligase</keyword>
<sequence length="513" mass="54265">MISPTWVSPVRWDEAEALVEPTPAELGRIAPDRLHVVDGDVRLDGAALLAAVAGAQHRLRAVGVGRGDVVGVQLPNWWEAVVVAHAVWGMGAVLCPVPVNYRGAELDRILAATPVAAFVVPARYRGVNHPALVGDVLERRGISAPVVEVRGASPFPGTGAAPELDAALDDVCVLMFTSGTTGTPKGVLHSHRTLLADAWSIARLFALDGDLVYMPSPVGHVTGLVYGVMMPLLVGGAVLLQAEWEAAVGADLIEEHGATFCVGATPFLRGLTDEYARRGTASALTGFACGGADIPAALVRRATDVLGAAVTRAYGLTEMPTVTCGGPDDPERVRFETDGRLTGSSQARLNDDGELEVRGPELCLGYLDPEHTRASFTDDGWFRTGDLARLGADGSVTITGRAKDIIVRGGENIGVKEIEDYLLDHPAIRDVAVVGVPDDVLGERACAFLVTAAPLTLAEIAEFLLARRIAKHKLPEYVLVVDGLPRTPSGKIQKFRLREQAVAELAAGRGERR</sequence>
<gene>
    <name evidence="5" type="ORF">CryarDRAFT_3229</name>
</gene>
<dbReference type="OrthoDB" id="9803968at2"/>
<dbReference type="Gene3D" id="3.40.50.12780">
    <property type="entry name" value="N-terminal domain of ligase-like"/>
    <property type="match status" value="1"/>
</dbReference>
<dbReference type="EMBL" id="JFBT01000001">
    <property type="protein sequence ID" value="EXG82090.1"/>
    <property type="molecule type" value="Genomic_DNA"/>
</dbReference>
<dbReference type="GO" id="GO:0031956">
    <property type="term" value="F:medium-chain fatty acid-CoA ligase activity"/>
    <property type="evidence" value="ECO:0007669"/>
    <property type="project" value="TreeGrafter"/>
</dbReference>
<dbReference type="InterPro" id="IPR042099">
    <property type="entry name" value="ANL_N_sf"/>
</dbReference>
<comment type="similarity">
    <text evidence="1">Belongs to the ATP-dependent AMP-binding enzyme family.</text>
</comment>
<feature type="domain" description="AMP-dependent synthetase/ligase" evidence="3">
    <location>
        <begin position="30"/>
        <end position="367"/>
    </location>
</feature>
<dbReference type="PANTHER" id="PTHR43201">
    <property type="entry name" value="ACYL-COA SYNTHETASE"/>
    <property type="match status" value="1"/>
</dbReference>
<evidence type="ECO:0000313" key="6">
    <source>
        <dbReference type="Proteomes" id="UP000021053"/>
    </source>
</evidence>
<dbReference type="PROSITE" id="PS00455">
    <property type="entry name" value="AMP_BINDING"/>
    <property type="match status" value="1"/>
</dbReference>
<dbReference type="InterPro" id="IPR000873">
    <property type="entry name" value="AMP-dep_synth/lig_dom"/>
</dbReference>
<dbReference type="Pfam" id="PF13193">
    <property type="entry name" value="AMP-binding_C"/>
    <property type="match status" value="1"/>
</dbReference>
<accession>A0A010YPG8</accession>
<dbReference type="Proteomes" id="UP000021053">
    <property type="component" value="Unassembled WGS sequence"/>
</dbReference>
<evidence type="ECO:0000259" key="3">
    <source>
        <dbReference type="Pfam" id="PF00501"/>
    </source>
</evidence>
<feature type="domain" description="AMP-binding enzyme C-terminal" evidence="4">
    <location>
        <begin position="417"/>
        <end position="491"/>
    </location>
</feature>
<organism evidence="5 6">
    <name type="scientific">Cryptosporangium arvum DSM 44712</name>
    <dbReference type="NCBI Taxonomy" id="927661"/>
    <lineage>
        <taxon>Bacteria</taxon>
        <taxon>Bacillati</taxon>
        <taxon>Actinomycetota</taxon>
        <taxon>Actinomycetes</taxon>
        <taxon>Cryptosporangiales</taxon>
        <taxon>Cryptosporangiaceae</taxon>
        <taxon>Cryptosporangium</taxon>
    </lineage>
</organism>
<evidence type="ECO:0000256" key="2">
    <source>
        <dbReference type="ARBA" id="ARBA00022598"/>
    </source>
</evidence>
<dbReference type="HOGENOM" id="CLU_000022_59_7_11"/>
<evidence type="ECO:0000259" key="4">
    <source>
        <dbReference type="Pfam" id="PF13193"/>
    </source>
</evidence>
<dbReference type="FunFam" id="3.30.300.30:FF:000008">
    <property type="entry name" value="2,3-dihydroxybenzoate-AMP ligase"/>
    <property type="match status" value="1"/>
</dbReference>
<dbReference type="SUPFAM" id="SSF56801">
    <property type="entry name" value="Acetyl-CoA synthetase-like"/>
    <property type="match status" value="1"/>
</dbReference>
<dbReference type="PATRIC" id="fig|927661.3.peg.3185"/>
<dbReference type="PANTHER" id="PTHR43201:SF5">
    <property type="entry name" value="MEDIUM-CHAIN ACYL-COA LIGASE ACSF2, MITOCHONDRIAL"/>
    <property type="match status" value="1"/>
</dbReference>
<evidence type="ECO:0000313" key="5">
    <source>
        <dbReference type="EMBL" id="EXG82090.1"/>
    </source>
</evidence>
<dbReference type="InterPro" id="IPR020845">
    <property type="entry name" value="AMP-binding_CS"/>
</dbReference>